<feature type="region of interest" description="Disordered" evidence="1">
    <location>
        <begin position="1"/>
        <end position="188"/>
    </location>
</feature>
<keyword evidence="3" id="KW-1185">Reference proteome</keyword>
<gene>
    <name evidence="2" type="ORF">Q8F55_004257</name>
</gene>
<proteinExistence type="predicted"/>
<comment type="caution">
    <text evidence="2">The sequence shown here is derived from an EMBL/GenBank/DDBJ whole genome shotgun (WGS) entry which is preliminary data.</text>
</comment>
<dbReference type="EMBL" id="JBBXJM010000003">
    <property type="protein sequence ID" value="KAL1410251.1"/>
    <property type="molecule type" value="Genomic_DNA"/>
</dbReference>
<organism evidence="2 3">
    <name type="scientific">Vanrija albida</name>
    <dbReference type="NCBI Taxonomy" id="181172"/>
    <lineage>
        <taxon>Eukaryota</taxon>
        <taxon>Fungi</taxon>
        <taxon>Dikarya</taxon>
        <taxon>Basidiomycota</taxon>
        <taxon>Agaricomycotina</taxon>
        <taxon>Tremellomycetes</taxon>
        <taxon>Trichosporonales</taxon>
        <taxon>Trichosporonaceae</taxon>
        <taxon>Vanrija</taxon>
    </lineage>
</organism>
<accession>A0ABR3Q729</accession>
<name>A0ABR3Q729_9TREE</name>
<feature type="compositionally biased region" description="Basic and acidic residues" evidence="1">
    <location>
        <begin position="8"/>
        <end position="21"/>
    </location>
</feature>
<sequence>MYLAGLEQLERERQEVEREGLDDADGDGEDGYDEDEGPDRPHHGQDHHGRFERRASQHHQQQQHERRPSQPHHQPHHHHSQPQHDAPRSPRQPAQPTHAHAHTRRPSAHTYSPRAHTNPHFAHGHPHGHWTPRGGAGPLPLPSGLSSPRAGHAHGLGLGLGLSGTGAGHSRHRTPSPPTPTPVDDPDWTEGEFVLESADLMRFRVPSYYLFAASAAFRDAAAEGLYVRFAEPSETAAVIRLFLEFIVYARVEVPDDGTTLDSLRALRALVLFLRRYECAPALQLYLTCLREVVRQPSNISPLAAFVAGATAGDAFTCSTALDITDWVWRMMDRQNLPASPDANVFDPHHMPVAVWQLIPPMYTWALTTAWTGTEEHLHRHSHRRSHGISDGSSSVGELVNRKVHSWQQWL</sequence>
<feature type="compositionally biased region" description="Basic residues" evidence="1">
    <location>
        <begin position="69"/>
        <end position="81"/>
    </location>
</feature>
<evidence type="ECO:0000313" key="2">
    <source>
        <dbReference type="EMBL" id="KAL1410251.1"/>
    </source>
</evidence>
<reference evidence="2 3" key="1">
    <citation type="submission" date="2023-08" db="EMBL/GenBank/DDBJ databases">
        <title>Annotated Genome Sequence of Vanrija albida AlHP1.</title>
        <authorList>
            <person name="Herzog R."/>
        </authorList>
    </citation>
    <scope>NUCLEOTIDE SEQUENCE [LARGE SCALE GENOMIC DNA]</scope>
    <source>
        <strain evidence="2 3">AlHP1</strain>
    </source>
</reference>
<evidence type="ECO:0000256" key="1">
    <source>
        <dbReference type="SAM" id="MobiDB-lite"/>
    </source>
</evidence>
<feature type="compositionally biased region" description="Gly residues" evidence="1">
    <location>
        <begin position="154"/>
        <end position="167"/>
    </location>
</feature>
<protein>
    <recommendedName>
        <fullName evidence="4">BTB domain-containing protein</fullName>
    </recommendedName>
</protein>
<evidence type="ECO:0000313" key="3">
    <source>
        <dbReference type="Proteomes" id="UP001565368"/>
    </source>
</evidence>
<feature type="compositionally biased region" description="Acidic residues" evidence="1">
    <location>
        <begin position="22"/>
        <end position="37"/>
    </location>
</feature>
<dbReference type="Proteomes" id="UP001565368">
    <property type="component" value="Unassembled WGS sequence"/>
</dbReference>
<dbReference type="GeneID" id="95985300"/>
<evidence type="ECO:0008006" key="4">
    <source>
        <dbReference type="Google" id="ProtNLM"/>
    </source>
</evidence>
<feature type="compositionally biased region" description="Low complexity" evidence="1">
    <location>
        <begin position="142"/>
        <end position="153"/>
    </location>
</feature>
<feature type="compositionally biased region" description="Basic and acidic residues" evidence="1">
    <location>
        <begin position="38"/>
        <end position="55"/>
    </location>
</feature>
<dbReference type="RefSeq" id="XP_069210195.1">
    <property type="nucleotide sequence ID" value="XM_069352777.1"/>
</dbReference>